<dbReference type="InterPro" id="IPR055170">
    <property type="entry name" value="GFO_IDH_MocA-like_dom"/>
</dbReference>
<keyword evidence="4" id="KW-1185">Reference proteome</keyword>
<dbReference type="InterPro" id="IPR051450">
    <property type="entry name" value="Gfo/Idh/MocA_Oxidoreductases"/>
</dbReference>
<dbReference type="SUPFAM" id="SSF55347">
    <property type="entry name" value="Glyceraldehyde-3-phosphate dehydrogenase-like, C-terminal domain"/>
    <property type="match status" value="1"/>
</dbReference>
<accession>A0ABY6YYI8</accession>
<feature type="domain" description="GFO/IDH/MocA-like oxidoreductase" evidence="2">
    <location>
        <begin position="131"/>
        <end position="236"/>
    </location>
</feature>
<proteinExistence type="predicted"/>
<dbReference type="PANTHER" id="PTHR43377">
    <property type="entry name" value="BILIVERDIN REDUCTASE A"/>
    <property type="match status" value="1"/>
</dbReference>
<dbReference type="PANTHER" id="PTHR43377:SF2">
    <property type="entry name" value="BINDING ROSSMANN FOLD OXIDOREDUCTASE, PUTATIVE (AFU_ORTHOLOGUE AFUA_4G00560)-RELATED"/>
    <property type="match status" value="1"/>
</dbReference>
<evidence type="ECO:0000259" key="1">
    <source>
        <dbReference type="Pfam" id="PF01408"/>
    </source>
</evidence>
<dbReference type="SUPFAM" id="SSF51735">
    <property type="entry name" value="NAD(P)-binding Rossmann-fold domains"/>
    <property type="match status" value="1"/>
</dbReference>
<dbReference type="EMBL" id="CP104064">
    <property type="protein sequence ID" value="WAH35641.1"/>
    <property type="molecule type" value="Genomic_DNA"/>
</dbReference>
<sequence>MSDIVRVGIAGLGTATRLMLHALMRNPLVEIVAAASVREEERLAFTRDFSIPTYADIEEMCGLEGVDAIYVSTPTHLHVAHVLMALQHGKHVLVEKPLATSLESARTIVHAAKQYDRVVVVGHSHSYDPPIQAIRSVVQSGRIGNLKMIHNWCYTDWMYRPRLQDELNTALGGGVTFRQGAHQFDIIRFIGGGKLRSVRSATGVWDGGRPTEGSHVVFLEFENGAAATAVYNGYDHFHSSELTFGIGEWGNELSHDEASYGSRRRMIGELREGEEQDIKRQQSAYRSLTSLPDLGEHQPFFGMTLVSCERGDIRQIPDGIRVYSEDSVEDIALPSGVTPHDNVIAEFCDAVLGRQAPVHTAAWGLATLEVCFAVLESAAKRQEVYLNCQTSL</sequence>
<dbReference type="Gene3D" id="3.40.50.720">
    <property type="entry name" value="NAD(P)-binding Rossmann-like Domain"/>
    <property type="match status" value="1"/>
</dbReference>
<dbReference type="InterPro" id="IPR000683">
    <property type="entry name" value="Gfo/Idh/MocA-like_OxRdtase_N"/>
</dbReference>
<dbReference type="Pfam" id="PF22725">
    <property type="entry name" value="GFO_IDH_MocA_C3"/>
    <property type="match status" value="1"/>
</dbReference>
<evidence type="ECO:0000313" key="4">
    <source>
        <dbReference type="Proteomes" id="UP001164803"/>
    </source>
</evidence>
<gene>
    <name evidence="3" type="ORF">NZD86_15340</name>
</gene>
<reference evidence="3" key="1">
    <citation type="submission" date="2022-08" db="EMBL/GenBank/DDBJ databases">
        <title>Alicyclobacillus dauci DSM2870, complete genome.</title>
        <authorList>
            <person name="Wang Q."/>
            <person name="Cai R."/>
            <person name="Wang Z."/>
        </authorList>
    </citation>
    <scope>NUCLEOTIDE SEQUENCE</scope>
    <source>
        <strain evidence="3">DSM 28700</strain>
    </source>
</reference>
<dbReference type="RefSeq" id="WP_268042924.1">
    <property type="nucleotide sequence ID" value="NZ_CP104064.1"/>
</dbReference>
<protein>
    <submittedName>
        <fullName evidence="3">Gfo/Idh/MocA family oxidoreductase</fullName>
    </submittedName>
</protein>
<dbReference type="Gene3D" id="3.30.360.10">
    <property type="entry name" value="Dihydrodipicolinate Reductase, domain 2"/>
    <property type="match status" value="1"/>
</dbReference>
<evidence type="ECO:0000313" key="3">
    <source>
        <dbReference type="EMBL" id="WAH35641.1"/>
    </source>
</evidence>
<organism evidence="3 4">
    <name type="scientific">Alicyclobacillus dauci</name>
    <dbReference type="NCBI Taxonomy" id="1475485"/>
    <lineage>
        <taxon>Bacteria</taxon>
        <taxon>Bacillati</taxon>
        <taxon>Bacillota</taxon>
        <taxon>Bacilli</taxon>
        <taxon>Bacillales</taxon>
        <taxon>Alicyclobacillaceae</taxon>
        <taxon>Alicyclobacillus</taxon>
    </lineage>
</organism>
<evidence type="ECO:0000259" key="2">
    <source>
        <dbReference type="Pfam" id="PF22725"/>
    </source>
</evidence>
<name>A0ABY6YYI8_9BACL</name>
<dbReference type="InterPro" id="IPR036291">
    <property type="entry name" value="NAD(P)-bd_dom_sf"/>
</dbReference>
<dbReference type="Pfam" id="PF01408">
    <property type="entry name" value="GFO_IDH_MocA"/>
    <property type="match status" value="1"/>
</dbReference>
<dbReference type="Proteomes" id="UP001164803">
    <property type="component" value="Chromosome"/>
</dbReference>
<feature type="domain" description="Gfo/Idh/MocA-like oxidoreductase N-terminal" evidence="1">
    <location>
        <begin position="5"/>
        <end position="123"/>
    </location>
</feature>